<evidence type="ECO:0000256" key="4">
    <source>
        <dbReference type="PROSITE-ProRule" id="PRU00335"/>
    </source>
</evidence>
<protein>
    <submittedName>
        <fullName evidence="6">TetR/AcrR family transcriptional regulator</fullName>
    </submittedName>
</protein>
<accession>A0ABV5T1K3</accession>
<dbReference type="InterPro" id="IPR009057">
    <property type="entry name" value="Homeodomain-like_sf"/>
</dbReference>
<gene>
    <name evidence="6" type="ORF">ACFFPJ_10750</name>
</gene>
<evidence type="ECO:0000313" key="7">
    <source>
        <dbReference type="Proteomes" id="UP001589611"/>
    </source>
</evidence>
<dbReference type="Pfam" id="PF13305">
    <property type="entry name" value="TetR_C_33"/>
    <property type="match status" value="1"/>
</dbReference>
<evidence type="ECO:0000313" key="6">
    <source>
        <dbReference type="EMBL" id="MFB9646277.1"/>
    </source>
</evidence>
<dbReference type="PANTHER" id="PTHR30055">
    <property type="entry name" value="HTH-TYPE TRANSCRIPTIONAL REGULATOR RUTR"/>
    <property type="match status" value="1"/>
</dbReference>
<dbReference type="PROSITE" id="PS50977">
    <property type="entry name" value="HTH_TETR_2"/>
    <property type="match status" value="1"/>
</dbReference>
<evidence type="ECO:0000256" key="3">
    <source>
        <dbReference type="ARBA" id="ARBA00023163"/>
    </source>
</evidence>
<dbReference type="EMBL" id="JBHMBE010000003">
    <property type="protein sequence ID" value="MFB9646277.1"/>
    <property type="molecule type" value="Genomic_DNA"/>
</dbReference>
<dbReference type="RefSeq" id="WP_344713068.1">
    <property type="nucleotide sequence ID" value="NZ_BAAAWH010000001.1"/>
</dbReference>
<dbReference type="Gene3D" id="1.10.357.10">
    <property type="entry name" value="Tetracycline Repressor, domain 2"/>
    <property type="match status" value="1"/>
</dbReference>
<dbReference type="InterPro" id="IPR001647">
    <property type="entry name" value="HTH_TetR"/>
</dbReference>
<feature type="DNA-binding region" description="H-T-H motif" evidence="4">
    <location>
        <begin position="29"/>
        <end position="48"/>
    </location>
</feature>
<keyword evidence="1" id="KW-0805">Transcription regulation</keyword>
<evidence type="ECO:0000256" key="2">
    <source>
        <dbReference type="ARBA" id="ARBA00023125"/>
    </source>
</evidence>
<dbReference type="InterPro" id="IPR050109">
    <property type="entry name" value="HTH-type_TetR-like_transc_reg"/>
</dbReference>
<evidence type="ECO:0000259" key="5">
    <source>
        <dbReference type="PROSITE" id="PS50977"/>
    </source>
</evidence>
<dbReference type="SUPFAM" id="SSF46689">
    <property type="entry name" value="Homeodomain-like"/>
    <property type="match status" value="1"/>
</dbReference>
<reference evidence="6 7" key="1">
    <citation type="submission" date="2024-09" db="EMBL/GenBank/DDBJ databases">
        <authorList>
            <person name="Sun Q."/>
            <person name="Mori K."/>
        </authorList>
    </citation>
    <scope>NUCLEOTIDE SEQUENCE [LARGE SCALE GENOMIC DNA]</scope>
    <source>
        <strain evidence="6 7">JCM 1342</strain>
    </source>
</reference>
<organism evidence="6 7">
    <name type="scientific">Microbacterium terregens</name>
    <dbReference type="NCBI Taxonomy" id="69363"/>
    <lineage>
        <taxon>Bacteria</taxon>
        <taxon>Bacillati</taxon>
        <taxon>Actinomycetota</taxon>
        <taxon>Actinomycetes</taxon>
        <taxon>Micrococcales</taxon>
        <taxon>Microbacteriaceae</taxon>
        <taxon>Microbacterium</taxon>
    </lineage>
</organism>
<dbReference type="Pfam" id="PF00440">
    <property type="entry name" value="TetR_N"/>
    <property type="match status" value="1"/>
</dbReference>
<dbReference type="Proteomes" id="UP001589611">
    <property type="component" value="Unassembled WGS sequence"/>
</dbReference>
<proteinExistence type="predicted"/>
<dbReference type="SUPFAM" id="SSF48498">
    <property type="entry name" value="Tetracyclin repressor-like, C-terminal domain"/>
    <property type="match status" value="1"/>
</dbReference>
<dbReference type="InterPro" id="IPR025996">
    <property type="entry name" value="MT1864/Rv1816-like_C"/>
</dbReference>
<keyword evidence="3" id="KW-0804">Transcription</keyword>
<feature type="domain" description="HTH tetR-type" evidence="5">
    <location>
        <begin position="6"/>
        <end position="66"/>
    </location>
</feature>
<dbReference type="InterPro" id="IPR036271">
    <property type="entry name" value="Tet_transcr_reg_TetR-rel_C_sf"/>
</dbReference>
<dbReference type="Gene3D" id="1.10.10.60">
    <property type="entry name" value="Homeodomain-like"/>
    <property type="match status" value="1"/>
</dbReference>
<keyword evidence="2 4" id="KW-0238">DNA-binding</keyword>
<keyword evidence="7" id="KW-1185">Reference proteome</keyword>
<name>A0ABV5T1K3_9MICO</name>
<evidence type="ECO:0000256" key="1">
    <source>
        <dbReference type="ARBA" id="ARBA00023015"/>
    </source>
</evidence>
<sequence length="184" mass="19578">MPTPDRTSLTEIVDAGRGILESGGPARLTMQAVAERVGVRAPSLYKRVRDRDALLTLVVEATANDLAHRLEESDPTIAGLARTYRSFAHRRPEGFRLLFTVEGADAAMSRAAVPVLRAAGDLVGPDAALDAARLLTAWATGFVNMELSGSFRLGGDVEEAFEYGLDRLAVALRAPLATAPPAPK</sequence>
<comment type="caution">
    <text evidence="6">The sequence shown here is derived from an EMBL/GenBank/DDBJ whole genome shotgun (WGS) entry which is preliminary data.</text>
</comment>
<dbReference type="PANTHER" id="PTHR30055:SF239">
    <property type="entry name" value="TRANSCRIPTIONAL REGULATORY PROTEIN"/>
    <property type="match status" value="1"/>
</dbReference>